<comment type="function">
    <text evidence="3">Mannosylates Man(2)GlcNAc(2)-dolichol diphosphate and Man(1)GlcNAc(2)-dolichol diphosphate to form Man(3)GlcNAc(2)-dolichol diphosphate.</text>
</comment>
<dbReference type="AlphaFoldDB" id="A0AAD9IHX6"/>
<comment type="catalytic activity">
    <reaction evidence="3">
        <text>a beta-D-Man-(1-&gt;4)-beta-D-GlcNAc-(1-&gt;4)-alpha-D-GlcNAc-diphospho-di-trans,poly-cis-dolichol + GDP-alpha-D-mannose = an alpha-D-Man-(1-&gt;3)-beta-D-Man-(1-&gt;4)-beta-D-GlcNAc-(1-&gt;4)-alpha-D-GlcNAc-diphospho-di-trans,poly-cis-dolichol + GDP + H(+)</text>
        <dbReference type="Rhea" id="RHEA:29515"/>
        <dbReference type="Rhea" id="RHEA-COMP:19511"/>
        <dbReference type="Rhea" id="RHEA-COMP:19513"/>
        <dbReference type="ChEBI" id="CHEBI:15378"/>
        <dbReference type="ChEBI" id="CHEBI:57527"/>
        <dbReference type="ChEBI" id="CHEBI:58189"/>
        <dbReference type="ChEBI" id="CHEBI:58472"/>
        <dbReference type="ChEBI" id="CHEBI:132510"/>
        <dbReference type="EC" id="2.4.1.132"/>
    </reaction>
    <physiologicalReaction direction="left-to-right" evidence="3">
        <dbReference type="Rhea" id="RHEA:29516"/>
    </physiologicalReaction>
</comment>
<proteinExistence type="inferred from homology"/>
<feature type="region of interest" description="Disordered" evidence="4">
    <location>
        <begin position="377"/>
        <end position="406"/>
    </location>
</feature>
<keyword evidence="7" id="KW-1185">Reference proteome</keyword>
<dbReference type="SUPFAM" id="SSF53756">
    <property type="entry name" value="UDP-Glycosyltransferase/glycogen phosphorylase"/>
    <property type="match status" value="1"/>
</dbReference>
<dbReference type="GO" id="GO:0005789">
    <property type="term" value="C:endoplasmic reticulum membrane"/>
    <property type="evidence" value="ECO:0007669"/>
    <property type="project" value="UniProtKB-SubCell"/>
</dbReference>
<keyword evidence="2 3" id="KW-0808">Transferase</keyword>
<evidence type="ECO:0000256" key="1">
    <source>
        <dbReference type="ARBA" id="ARBA00022676"/>
    </source>
</evidence>
<evidence type="ECO:0000313" key="6">
    <source>
        <dbReference type="EMBL" id="KAK2078578.1"/>
    </source>
</evidence>
<dbReference type="InterPro" id="IPR001296">
    <property type="entry name" value="Glyco_trans_1"/>
</dbReference>
<dbReference type="EMBL" id="JASFZW010000004">
    <property type="protein sequence ID" value="KAK2078578.1"/>
    <property type="molecule type" value="Genomic_DNA"/>
</dbReference>
<feature type="domain" description="Glycosyl transferase family 1" evidence="5">
    <location>
        <begin position="179"/>
        <end position="351"/>
    </location>
</feature>
<comment type="subcellular location">
    <subcellularLocation>
        <location evidence="3">Endoplasmic reticulum membrane</location>
        <topology evidence="3">Single-pass membrane protein</topology>
    </subcellularLocation>
</comment>
<dbReference type="EC" id="2.4.1.257" evidence="3"/>
<evidence type="ECO:0000256" key="4">
    <source>
        <dbReference type="SAM" id="MobiDB-lite"/>
    </source>
</evidence>
<accession>A0AAD9IHX6</accession>
<feature type="compositionally biased region" description="Basic residues" evidence="4">
    <location>
        <begin position="393"/>
        <end position="406"/>
    </location>
</feature>
<evidence type="ECO:0000313" key="7">
    <source>
        <dbReference type="Proteomes" id="UP001255856"/>
    </source>
</evidence>
<dbReference type="GO" id="GO:0102704">
    <property type="term" value="F:GDP-Man:Man(2)GlcNAc(2)-PP-Dol alpha-1,6-mannosyltransferase activity"/>
    <property type="evidence" value="ECO:0007669"/>
    <property type="project" value="UniProtKB-UniRule"/>
</dbReference>
<dbReference type="PANTHER" id="PTHR45918:SF1">
    <property type="entry name" value="ALPHA-1,3_1,6-MANNOSYLTRANSFERASE ALG2"/>
    <property type="match status" value="1"/>
</dbReference>
<dbReference type="Proteomes" id="UP001255856">
    <property type="component" value="Unassembled WGS sequence"/>
</dbReference>
<dbReference type="InterPro" id="IPR027054">
    <property type="entry name" value="ALG2"/>
</dbReference>
<dbReference type="Gene3D" id="3.40.50.2000">
    <property type="entry name" value="Glycogen Phosphorylase B"/>
    <property type="match status" value="2"/>
</dbReference>
<evidence type="ECO:0000256" key="2">
    <source>
        <dbReference type="ARBA" id="ARBA00022679"/>
    </source>
</evidence>
<comment type="catalytic activity">
    <reaction evidence="3">
        <text>an alpha-D-Man-(1-&gt;3)-beta-D-Man-(1-&gt;4)-beta-D-GlcNAc-(1-&gt;4)-alpha-D-GlcNAc-diphospho-di-trans,poly-cis-dolichol + GDP-alpha-D-mannose = an alpha-D-Man-(1-&gt;3)-[alpha-D-Man-(1-&gt;6)]-beta-D-Man-(1-&gt;4)-beta-D-GlcNAc-(1-&gt;4)-alpha-D-GlcNAc-diphospho-di-trans,poly-cis-dolichol + GDP + H(+)</text>
        <dbReference type="Rhea" id="RHEA:29519"/>
        <dbReference type="Rhea" id="RHEA-COMP:19513"/>
        <dbReference type="Rhea" id="RHEA-COMP:19515"/>
        <dbReference type="ChEBI" id="CHEBI:15378"/>
        <dbReference type="ChEBI" id="CHEBI:57527"/>
        <dbReference type="ChEBI" id="CHEBI:58189"/>
        <dbReference type="ChEBI" id="CHEBI:132510"/>
        <dbReference type="ChEBI" id="CHEBI:132511"/>
        <dbReference type="EC" id="2.4.1.257"/>
    </reaction>
    <physiologicalReaction direction="left-to-right" evidence="3">
        <dbReference type="Rhea" id="RHEA:29520"/>
    </physiologicalReaction>
</comment>
<evidence type="ECO:0000256" key="3">
    <source>
        <dbReference type="RuleBase" id="RU367136"/>
    </source>
</evidence>
<evidence type="ECO:0000259" key="5">
    <source>
        <dbReference type="Pfam" id="PF00534"/>
    </source>
</evidence>
<dbReference type="Pfam" id="PF00534">
    <property type="entry name" value="Glycos_transf_1"/>
    <property type="match status" value="1"/>
</dbReference>
<organism evidence="6 7">
    <name type="scientific">Prototheca wickerhamii</name>
    <dbReference type="NCBI Taxonomy" id="3111"/>
    <lineage>
        <taxon>Eukaryota</taxon>
        <taxon>Viridiplantae</taxon>
        <taxon>Chlorophyta</taxon>
        <taxon>core chlorophytes</taxon>
        <taxon>Trebouxiophyceae</taxon>
        <taxon>Chlorellales</taxon>
        <taxon>Chlorellaceae</taxon>
        <taxon>Prototheca</taxon>
    </lineage>
</organism>
<name>A0AAD9IHX6_PROWI</name>
<gene>
    <name evidence="6" type="ORF">QBZ16_003418</name>
</gene>
<dbReference type="PANTHER" id="PTHR45918">
    <property type="entry name" value="ALPHA-1,3/1,6-MANNOSYLTRANSFERASE ALG2"/>
    <property type="match status" value="1"/>
</dbReference>
<comment type="pathway">
    <text evidence="3">Protein modification; protein glycosylation.</text>
</comment>
<comment type="similarity">
    <text evidence="3">Belongs to the glycosyltransferase group 1 family.</text>
</comment>
<sequence>MANGGRLIPGAERLIVDAAQELADKGHKVEIWTAFHDPKRSFAETVDGDFDVIVRGGWFPMSILGRGFIPLLQCFLGVPVLFYCHFPDCLLANPRSTLHRLYRWPIHHLEESTTGMADEIVVNSRFTQGIFAQTFTRLARRNVVPPVLYPAVAVPSEDELRRAAATWRDALPPWLLKAIDGHGPLLLSINRFDRKKNLPLALRAFAAYLTQDSKTGKTSALVFAGGYDPRLPENVEHLQELKALAAELGVAEHVFFLPSFSDEQRGALLAAAAVVLYTPTHEHFGIVPLEAGAARRVVLACSSGGPLESIVPGQTGELCPPDPAAWAAALARLLEVGHERRLAQLGNHARERVLRQFSRAAFGQQVETRLLQLVAQKEAAREGRAAPPEARTQKQRQGRTTRSKAA</sequence>
<reference evidence="6" key="1">
    <citation type="submission" date="2021-01" db="EMBL/GenBank/DDBJ databases">
        <authorList>
            <person name="Eckstrom K.M.E."/>
        </authorList>
    </citation>
    <scope>NUCLEOTIDE SEQUENCE</scope>
    <source>
        <strain evidence="6">UVCC 0001</strain>
    </source>
</reference>
<dbReference type="GO" id="GO:0004378">
    <property type="term" value="F:GDP-Man:Man(1)GlcNAc(2)-PP-Dol alpha-1,3-mannosyltransferase activity"/>
    <property type="evidence" value="ECO:0007669"/>
    <property type="project" value="UniProtKB-UniRule"/>
</dbReference>
<keyword evidence="1 3" id="KW-0328">Glycosyltransferase</keyword>
<comment type="caution">
    <text evidence="6">The sequence shown here is derived from an EMBL/GenBank/DDBJ whole genome shotgun (WGS) entry which is preliminary data.</text>
</comment>
<protein>
    <recommendedName>
        <fullName evidence="3">Alpha-1,3/1,6-mannosyltransferase ALG2</fullName>
        <ecNumber evidence="3">2.4.1.132</ecNumber>
        <ecNumber evidence="3">2.4.1.257</ecNumber>
    </recommendedName>
    <alternativeName>
        <fullName evidence="3">GDP-Man:Man(1)GlcNAc(2)-PP-Dol alpha-1,3-mannosyltransferase</fullName>
    </alternativeName>
</protein>
<dbReference type="EC" id="2.4.1.132" evidence="3"/>